<comment type="caution">
    <text evidence="1">The sequence shown here is derived from an EMBL/GenBank/DDBJ whole genome shotgun (WGS) entry which is preliminary data.</text>
</comment>
<reference evidence="1 2" key="1">
    <citation type="submission" date="2020-05" db="EMBL/GenBank/DDBJ databases">
        <title>Whole genome shotgun sequence of Streptomyces microflavus NBRC 13062.</title>
        <authorList>
            <person name="Komaki H."/>
            <person name="Tamura T."/>
        </authorList>
    </citation>
    <scope>NUCLEOTIDE SEQUENCE [LARGE SCALE GENOMIC DNA]</scope>
    <source>
        <strain evidence="1 2">NBRC 13062</strain>
    </source>
</reference>
<gene>
    <name evidence="1" type="ORF">Smic_09420</name>
</gene>
<dbReference type="Proteomes" id="UP000498740">
    <property type="component" value="Unassembled WGS sequence"/>
</dbReference>
<protein>
    <submittedName>
        <fullName evidence="1">Uncharacterized protein</fullName>
    </submittedName>
</protein>
<name>A0A7J0CIS1_STRMI</name>
<evidence type="ECO:0000313" key="2">
    <source>
        <dbReference type="Proteomes" id="UP000498740"/>
    </source>
</evidence>
<organism evidence="1 2">
    <name type="scientific">Streptomyces microflavus</name>
    <name type="common">Streptomyces lipmanii</name>
    <dbReference type="NCBI Taxonomy" id="1919"/>
    <lineage>
        <taxon>Bacteria</taxon>
        <taxon>Bacillati</taxon>
        <taxon>Actinomycetota</taxon>
        <taxon>Actinomycetes</taxon>
        <taxon>Kitasatosporales</taxon>
        <taxon>Streptomycetaceae</taxon>
        <taxon>Streptomyces</taxon>
    </lineage>
</organism>
<dbReference type="EMBL" id="BLWD01000001">
    <property type="protein sequence ID" value="GFN02386.1"/>
    <property type="molecule type" value="Genomic_DNA"/>
</dbReference>
<accession>A0A7J0CIS1</accession>
<evidence type="ECO:0000313" key="1">
    <source>
        <dbReference type="EMBL" id="GFN02386.1"/>
    </source>
</evidence>
<sequence length="74" mass="8223">MEASFGSYVMLRHHQVGERTGRPDSLCSVGVMLTPNHSGNRPWDTTLVRVLGHSQLTSEEVAEFEQLWPQSGNA</sequence>
<proteinExistence type="predicted"/>
<dbReference type="AlphaFoldDB" id="A0A7J0CIS1"/>